<feature type="region of interest" description="Disordered" evidence="1">
    <location>
        <begin position="1"/>
        <end position="106"/>
    </location>
</feature>
<reference evidence="3" key="1">
    <citation type="submission" date="2018-02" db="EMBL/GenBank/DDBJ databases">
        <title>Draft genome sequencing of Rhodococcus opacus KU647198.</title>
        <authorList>
            <person name="Zheng B.-X."/>
        </authorList>
    </citation>
    <scope>NUCLEOTIDE SEQUENCE [LARGE SCALE GENOMIC DNA]</scope>
    <source>
        <strain evidence="3">04-OD7</strain>
    </source>
</reference>
<dbReference type="AlphaFoldDB" id="A0A2S8J9Z0"/>
<evidence type="ECO:0000313" key="2">
    <source>
        <dbReference type="EMBL" id="PQP23864.1"/>
    </source>
</evidence>
<comment type="caution">
    <text evidence="2">The sequence shown here is derived from an EMBL/GenBank/DDBJ whole genome shotgun (WGS) entry which is preliminary data.</text>
</comment>
<feature type="compositionally biased region" description="Polar residues" evidence="1">
    <location>
        <begin position="1"/>
        <end position="10"/>
    </location>
</feature>
<name>A0A2S8J9Z0_RHOOP</name>
<evidence type="ECO:0000313" key="3">
    <source>
        <dbReference type="Proteomes" id="UP000239290"/>
    </source>
</evidence>
<proteinExistence type="predicted"/>
<dbReference type="EMBL" id="PUIO01000017">
    <property type="protein sequence ID" value="PQP23864.1"/>
    <property type="molecule type" value="Genomic_DNA"/>
</dbReference>
<protein>
    <submittedName>
        <fullName evidence="2">Uncharacterized protein</fullName>
    </submittedName>
</protein>
<sequence length="106" mass="11237">MQTIATSSPPGITAPNRPVDPVGRPVRSLRRPSAGNDEVLQPGAGWAADAVDSHLGRRRAPRTAPAGVTAPDLHRVTPPHIHVCPSRPAADQAPFDPPRSEPKERP</sequence>
<accession>A0A2S8J9Z0</accession>
<feature type="compositionally biased region" description="Low complexity" evidence="1">
    <location>
        <begin position="62"/>
        <end position="71"/>
    </location>
</feature>
<dbReference type="Proteomes" id="UP000239290">
    <property type="component" value="Unassembled WGS sequence"/>
</dbReference>
<gene>
    <name evidence="2" type="ORF">C5613_16060</name>
</gene>
<evidence type="ECO:0000256" key="1">
    <source>
        <dbReference type="SAM" id="MobiDB-lite"/>
    </source>
</evidence>
<organism evidence="2 3">
    <name type="scientific">Rhodococcus opacus</name>
    <name type="common">Nocardia opaca</name>
    <dbReference type="NCBI Taxonomy" id="37919"/>
    <lineage>
        <taxon>Bacteria</taxon>
        <taxon>Bacillati</taxon>
        <taxon>Actinomycetota</taxon>
        <taxon>Actinomycetes</taxon>
        <taxon>Mycobacteriales</taxon>
        <taxon>Nocardiaceae</taxon>
        <taxon>Rhodococcus</taxon>
    </lineage>
</organism>